<feature type="domain" description="NAD/GMP synthase" evidence="13">
    <location>
        <begin position="10"/>
        <end position="278"/>
    </location>
</feature>
<feature type="binding site" evidence="8">
    <location>
        <position position="222"/>
    </location>
    <ligand>
        <name>ATP</name>
        <dbReference type="ChEBI" id="CHEBI:30616"/>
    </ligand>
</feature>
<dbReference type="PANTHER" id="PTHR23090:SF9">
    <property type="entry name" value="GLUTAMINE-DEPENDENT NAD(+) SYNTHETASE"/>
    <property type="match status" value="1"/>
</dbReference>
<evidence type="ECO:0000256" key="9">
    <source>
        <dbReference type="RuleBase" id="RU003811"/>
    </source>
</evidence>
<proteinExistence type="inferred from homology"/>
<reference evidence="15" key="1">
    <citation type="submission" date="2016-12" db="EMBL/GenBank/DDBJ databases">
        <authorList>
            <person name="Varghese N."/>
            <person name="Submissions S."/>
        </authorList>
    </citation>
    <scope>NUCLEOTIDE SEQUENCE [LARGE SCALE GENOMIC DNA]</scope>
    <source>
        <strain evidence="15">DSM 13020</strain>
    </source>
</reference>
<feature type="binding site" evidence="8">
    <location>
        <position position="191"/>
    </location>
    <ligand>
        <name>deamido-NAD(+)</name>
        <dbReference type="ChEBI" id="CHEBI:58437"/>
        <note>ligand shared between two neighboring subunits</note>
    </ligand>
</feature>
<dbReference type="GO" id="GO:0008795">
    <property type="term" value="F:NAD+ synthase activity"/>
    <property type="evidence" value="ECO:0007669"/>
    <property type="project" value="UniProtKB-UniRule"/>
</dbReference>
<dbReference type="HAMAP" id="MF_00193">
    <property type="entry name" value="NadE_ammonia_dep"/>
    <property type="match status" value="1"/>
</dbReference>
<feature type="binding site" evidence="8">
    <location>
        <position position="176"/>
    </location>
    <ligand>
        <name>Mg(2+)</name>
        <dbReference type="ChEBI" id="CHEBI:18420"/>
    </ligand>
</feature>
<evidence type="ECO:0000256" key="11">
    <source>
        <dbReference type="RuleBase" id="RU004252"/>
    </source>
</evidence>
<evidence type="ECO:0000256" key="10">
    <source>
        <dbReference type="RuleBase" id="RU003812"/>
    </source>
</evidence>
<protein>
    <recommendedName>
        <fullName evidence="8 10">NH(3)-dependent NAD(+) synthetase</fullName>
        <ecNumber evidence="8 10">6.3.1.5</ecNumber>
    </recommendedName>
</protein>
<evidence type="ECO:0000256" key="12">
    <source>
        <dbReference type="SAM" id="Coils"/>
    </source>
</evidence>
<dbReference type="InterPro" id="IPR014729">
    <property type="entry name" value="Rossmann-like_a/b/a_fold"/>
</dbReference>
<dbReference type="SUPFAM" id="SSF52402">
    <property type="entry name" value="Adenine nucleotide alpha hydrolases-like"/>
    <property type="match status" value="1"/>
</dbReference>
<evidence type="ECO:0000256" key="8">
    <source>
        <dbReference type="HAMAP-Rule" id="MF_00193"/>
    </source>
</evidence>
<comment type="catalytic activity">
    <reaction evidence="8 10">
        <text>deamido-NAD(+) + NH4(+) + ATP = AMP + diphosphate + NAD(+) + H(+)</text>
        <dbReference type="Rhea" id="RHEA:21188"/>
        <dbReference type="ChEBI" id="CHEBI:15378"/>
        <dbReference type="ChEBI" id="CHEBI:28938"/>
        <dbReference type="ChEBI" id="CHEBI:30616"/>
        <dbReference type="ChEBI" id="CHEBI:33019"/>
        <dbReference type="ChEBI" id="CHEBI:57540"/>
        <dbReference type="ChEBI" id="CHEBI:58437"/>
        <dbReference type="ChEBI" id="CHEBI:456215"/>
        <dbReference type="EC" id="6.3.1.5"/>
    </reaction>
</comment>
<comment type="pathway">
    <text evidence="8 11">Cofactor biosynthesis; NAD(+) biosynthesis; NAD(+) from deamido-NAD(+) (ammonia route): step 1/1.</text>
</comment>
<evidence type="ECO:0000256" key="2">
    <source>
        <dbReference type="ARBA" id="ARBA00022598"/>
    </source>
</evidence>
<dbReference type="OrthoDB" id="9803818at2"/>
<dbReference type="GO" id="GO:0003952">
    <property type="term" value="F:NAD+ synthase (glutamine-hydrolyzing) activity"/>
    <property type="evidence" value="ECO:0007669"/>
    <property type="project" value="InterPro"/>
</dbReference>
<dbReference type="GO" id="GO:0005737">
    <property type="term" value="C:cytoplasm"/>
    <property type="evidence" value="ECO:0007669"/>
    <property type="project" value="InterPro"/>
</dbReference>
<evidence type="ECO:0000256" key="6">
    <source>
        <dbReference type="ARBA" id="ARBA00022842"/>
    </source>
</evidence>
<evidence type="ECO:0000256" key="7">
    <source>
        <dbReference type="ARBA" id="ARBA00023027"/>
    </source>
</evidence>
<dbReference type="InterPro" id="IPR022310">
    <property type="entry name" value="NAD/GMP_synthase"/>
</dbReference>
<keyword evidence="15" id="KW-1185">Reference proteome</keyword>
<sequence>MNFNPEVESKKIERFINELIEKHGYRGAVIGVSGGIDSAVVLALLVNAVGKAKIKAFILPERDSSRQSIEDAKLVCQHFGVEYRVESITKALSGLGTYKLFPPALFIPEKLKIVYAKNRWNRYDDPYAMDLQNSGDELFLKGIAYYRSKHRIRMCKLYFEAEKLNYCVVGTTNKTELKLGLYVKWGDDSVDIEPIKHLYKTQVFELARYLNVPEKIIKKPPTPDLVPGLTDEEAFGMTYQEIDSILMGLEKEHDLLEKNINDEKYKRIMRLIELAKYREIKSLGIEDAKDER</sequence>
<accession>A0A1M7SVJ0</accession>
<evidence type="ECO:0000256" key="4">
    <source>
        <dbReference type="ARBA" id="ARBA00022741"/>
    </source>
</evidence>
<organism evidence="14 15">
    <name type="scientific">Fervidobacterium gondwanense DSM 13020</name>
    <dbReference type="NCBI Taxonomy" id="1121883"/>
    <lineage>
        <taxon>Bacteria</taxon>
        <taxon>Thermotogati</taxon>
        <taxon>Thermotogota</taxon>
        <taxon>Thermotogae</taxon>
        <taxon>Thermotogales</taxon>
        <taxon>Fervidobacteriaceae</taxon>
        <taxon>Fervidobacterium</taxon>
    </lineage>
</organism>
<keyword evidence="3 8" id="KW-0479">Metal-binding</keyword>
<dbReference type="InterPro" id="IPR003694">
    <property type="entry name" value="NAD_synthase"/>
</dbReference>
<dbReference type="UniPathway" id="UPA00253">
    <property type="reaction ID" value="UER00333"/>
</dbReference>
<keyword evidence="6 8" id="KW-0460">Magnesium</keyword>
<feature type="binding site" evidence="8">
    <location>
        <position position="37"/>
    </location>
    <ligand>
        <name>Mg(2+)</name>
        <dbReference type="ChEBI" id="CHEBI:18420"/>
    </ligand>
</feature>
<comment type="similarity">
    <text evidence="1 8 9">Belongs to the NAD synthetase family.</text>
</comment>
<dbReference type="GO" id="GO:0004359">
    <property type="term" value="F:glutaminase activity"/>
    <property type="evidence" value="ECO:0007669"/>
    <property type="project" value="InterPro"/>
</dbReference>
<evidence type="ECO:0000256" key="3">
    <source>
        <dbReference type="ARBA" id="ARBA00022723"/>
    </source>
</evidence>
<dbReference type="Proteomes" id="UP000184207">
    <property type="component" value="Unassembled WGS sequence"/>
</dbReference>
<gene>
    <name evidence="8" type="primary">nadE</name>
    <name evidence="14" type="ORF">SAMN02745226_01284</name>
</gene>
<name>A0A1M7SVJ0_FERGO</name>
<comment type="caution">
    <text evidence="8">Lacks conserved residue(s) required for the propagation of feature annotation.</text>
</comment>
<evidence type="ECO:0000256" key="1">
    <source>
        <dbReference type="ARBA" id="ARBA00005859"/>
    </source>
</evidence>
<keyword evidence="12" id="KW-0175">Coiled coil</keyword>
<feature type="binding site" evidence="8">
    <location>
        <position position="200"/>
    </location>
    <ligand>
        <name>ATP</name>
        <dbReference type="ChEBI" id="CHEBI:30616"/>
    </ligand>
</feature>
<dbReference type="CDD" id="cd00553">
    <property type="entry name" value="NAD_synthase"/>
    <property type="match status" value="1"/>
</dbReference>
<evidence type="ECO:0000313" key="15">
    <source>
        <dbReference type="Proteomes" id="UP000184207"/>
    </source>
</evidence>
<evidence type="ECO:0000313" key="14">
    <source>
        <dbReference type="EMBL" id="SHN62406.1"/>
    </source>
</evidence>
<dbReference type="STRING" id="1121883.SAMN02745226_01284"/>
<dbReference type="GO" id="GO:0009435">
    <property type="term" value="P:NAD+ biosynthetic process"/>
    <property type="evidence" value="ECO:0007669"/>
    <property type="project" value="UniProtKB-UniRule"/>
</dbReference>
<comment type="subunit">
    <text evidence="8">Homodimer.</text>
</comment>
<evidence type="ECO:0000256" key="5">
    <source>
        <dbReference type="ARBA" id="ARBA00022840"/>
    </source>
</evidence>
<dbReference type="NCBIfam" id="TIGR00552">
    <property type="entry name" value="nadE"/>
    <property type="match status" value="1"/>
</dbReference>
<dbReference type="AlphaFoldDB" id="A0A1M7SVJ0"/>
<feature type="coiled-coil region" evidence="12">
    <location>
        <begin position="239"/>
        <end position="266"/>
    </location>
</feature>
<dbReference type="EC" id="6.3.1.5" evidence="8 10"/>
<dbReference type="Gene3D" id="3.40.50.620">
    <property type="entry name" value="HUPs"/>
    <property type="match status" value="1"/>
</dbReference>
<feature type="binding site" description="in other chain" evidence="8">
    <location>
        <position position="151"/>
    </location>
    <ligand>
        <name>deamido-NAD(+)</name>
        <dbReference type="ChEBI" id="CHEBI:58437"/>
        <note>ligand shared between two neighboring subunits</note>
    </ligand>
</feature>
<dbReference type="InterPro" id="IPR022926">
    <property type="entry name" value="NH(3)-dep_NAD(+)_synth"/>
</dbReference>
<keyword evidence="7 8" id="KW-0520">NAD</keyword>
<keyword evidence="2 8" id="KW-0436">Ligase</keyword>
<feature type="binding site" evidence="8">
    <location>
        <position position="171"/>
    </location>
    <ligand>
        <name>ATP</name>
        <dbReference type="ChEBI" id="CHEBI:30616"/>
    </ligand>
</feature>
<keyword evidence="5 8" id="KW-0067">ATP-binding</keyword>
<dbReference type="GO" id="GO:0005524">
    <property type="term" value="F:ATP binding"/>
    <property type="evidence" value="ECO:0007669"/>
    <property type="project" value="UniProtKB-UniRule"/>
</dbReference>
<dbReference type="GO" id="GO:0046872">
    <property type="term" value="F:metal ion binding"/>
    <property type="evidence" value="ECO:0007669"/>
    <property type="project" value="UniProtKB-KW"/>
</dbReference>
<evidence type="ECO:0000259" key="13">
    <source>
        <dbReference type="Pfam" id="PF02540"/>
    </source>
</evidence>
<comment type="function">
    <text evidence="8">Catalyzes the ATP-dependent amidation of deamido-NAD to form NAD. Uses ammonia as a nitrogen source.</text>
</comment>
<feature type="binding site" evidence="8">
    <location>
        <begin position="31"/>
        <end position="38"/>
    </location>
    <ligand>
        <name>ATP</name>
        <dbReference type="ChEBI" id="CHEBI:30616"/>
    </ligand>
</feature>
<keyword evidence="4 8" id="KW-0547">Nucleotide-binding</keyword>
<feature type="binding site" description="in other chain" evidence="8">
    <location>
        <position position="184"/>
    </location>
    <ligand>
        <name>deamido-NAD(+)</name>
        <dbReference type="ChEBI" id="CHEBI:58437"/>
        <note>ligand shared between two neighboring subunits</note>
    </ligand>
</feature>
<dbReference type="Pfam" id="PF02540">
    <property type="entry name" value="NAD_synthase"/>
    <property type="match status" value="1"/>
</dbReference>
<dbReference type="EMBL" id="FRDJ01000006">
    <property type="protein sequence ID" value="SHN62406.1"/>
    <property type="molecule type" value="Genomic_DNA"/>
</dbReference>
<dbReference type="RefSeq" id="WP_072759577.1">
    <property type="nucleotide sequence ID" value="NZ_FRDJ01000006.1"/>
</dbReference>
<dbReference type="PANTHER" id="PTHR23090">
    <property type="entry name" value="NH 3 /GLUTAMINE-DEPENDENT NAD + SYNTHETASE"/>
    <property type="match status" value="1"/>
</dbReference>